<dbReference type="SMART" id="SM00357">
    <property type="entry name" value="CSP"/>
    <property type="match status" value="1"/>
</dbReference>
<accession>X1KXK3</accession>
<dbReference type="GO" id="GO:0005737">
    <property type="term" value="C:cytoplasm"/>
    <property type="evidence" value="ECO:0007669"/>
    <property type="project" value="UniProtKB-SubCell"/>
</dbReference>
<dbReference type="CDD" id="cd04458">
    <property type="entry name" value="CSP_CDS"/>
    <property type="match status" value="1"/>
</dbReference>
<evidence type="ECO:0000259" key="7">
    <source>
        <dbReference type="PROSITE" id="PS51857"/>
    </source>
</evidence>
<feature type="domain" description="CSD" evidence="7">
    <location>
        <begin position="3"/>
        <end position="69"/>
    </location>
</feature>
<reference evidence="8" key="1">
    <citation type="journal article" date="2014" name="Front. Microbiol.">
        <title>High frequency of phylogenetically diverse reductive dehalogenase-homologous genes in deep subseafloor sedimentary metagenomes.</title>
        <authorList>
            <person name="Kawai M."/>
            <person name="Futagami T."/>
            <person name="Toyoda A."/>
            <person name="Takaki Y."/>
            <person name="Nishi S."/>
            <person name="Hori S."/>
            <person name="Arai W."/>
            <person name="Tsubouchi T."/>
            <person name="Morono Y."/>
            <person name="Uchiyama I."/>
            <person name="Ito T."/>
            <person name="Fujiyama A."/>
            <person name="Inagaki F."/>
            <person name="Takami H."/>
        </authorList>
    </citation>
    <scope>NUCLEOTIDE SEQUENCE</scope>
    <source>
        <strain evidence="8">Expedition CK06-06</strain>
    </source>
</reference>
<evidence type="ECO:0000256" key="3">
    <source>
        <dbReference type="ARBA" id="ARBA00023015"/>
    </source>
</evidence>
<dbReference type="Pfam" id="PF00313">
    <property type="entry name" value="CSD"/>
    <property type="match status" value="1"/>
</dbReference>
<proteinExistence type="predicted"/>
<comment type="caution">
    <text evidence="8">The sequence shown here is derived from an EMBL/GenBank/DDBJ whole genome shotgun (WGS) entry which is preliminary data.</text>
</comment>
<dbReference type="PIRSF" id="PIRSF002599">
    <property type="entry name" value="Cold_shock_A"/>
    <property type="match status" value="1"/>
</dbReference>
<keyword evidence="2" id="KW-0963">Cytoplasm</keyword>
<keyword evidence="5" id="KW-0010">Activator</keyword>
<keyword evidence="3" id="KW-0805">Transcription regulation</keyword>
<dbReference type="AlphaFoldDB" id="X1KXK3"/>
<dbReference type="Gene3D" id="2.40.50.140">
    <property type="entry name" value="Nucleic acid-binding proteins"/>
    <property type="match status" value="1"/>
</dbReference>
<keyword evidence="4" id="KW-0238">DNA-binding</keyword>
<dbReference type="InterPro" id="IPR011129">
    <property type="entry name" value="CSD"/>
</dbReference>
<dbReference type="InterPro" id="IPR012340">
    <property type="entry name" value="NA-bd_OB-fold"/>
</dbReference>
<dbReference type="PANTHER" id="PTHR46565">
    <property type="entry name" value="COLD SHOCK DOMAIN PROTEIN 2"/>
    <property type="match status" value="1"/>
</dbReference>
<evidence type="ECO:0000256" key="6">
    <source>
        <dbReference type="ARBA" id="ARBA00023163"/>
    </source>
</evidence>
<name>X1KXK3_9ZZZZ</name>
<evidence type="ECO:0000313" key="8">
    <source>
        <dbReference type="EMBL" id="GAH94904.1"/>
    </source>
</evidence>
<dbReference type="PANTHER" id="PTHR46565:SF20">
    <property type="entry name" value="COLD SHOCK DOMAIN-CONTAINING PROTEIN 4"/>
    <property type="match status" value="1"/>
</dbReference>
<dbReference type="GO" id="GO:0003677">
    <property type="term" value="F:DNA binding"/>
    <property type="evidence" value="ECO:0007669"/>
    <property type="project" value="UniProtKB-KW"/>
</dbReference>
<gene>
    <name evidence="8" type="ORF">S06H3_03932</name>
</gene>
<sequence>MTRLKGIVKWFSPENGFGFIKAESKETGDFFVGYSSIQADGFKTLKRGQKVEFEFEKDERGNVARNVVIIK</sequence>
<evidence type="ECO:0000256" key="2">
    <source>
        <dbReference type="ARBA" id="ARBA00022490"/>
    </source>
</evidence>
<evidence type="ECO:0000256" key="4">
    <source>
        <dbReference type="ARBA" id="ARBA00023125"/>
    </source>
</evidence>
<dbReference type="PROSITE" id="PS51857">
    <property type="entry name" value="CSD_2"/>
    <property type="match status" value="1"/>
</dbReference>
<dbReference type="EMBL" id="BARV01001333">
    <property type="protein sequence ID" value="GAH94904.1"/>
    <property type="molecule type" value="Genomic_DNA"/>
</dbReference>
<evidence type="ECO:0000256" key="5">
    <source>
        <dbReference type="ARBA" id="ARBA00023159"/>
    </source>
</evidence>
<protein>
    <recommendedName>
        <fullName evidence="7">CSD domain-containing protein</fullName>
    </recommendedName>
</protein>
<dbReference type="InterPro" id="IPR002059">
    <property type="entry name" value="CSP_DNA-bd"/>
</dbReference>
<dbReference type="PRINTS" id="PR00050">
    <property type="entry name" value="COLDSHOCK"/>
</dbReference>
<evidence type="ECO:0000256" key="1">
    <source>
        <dbReference type="ARBA" id="ARBA00004496"/>
    </source>
</evidence>
<keyword evidence="6" id="KW-0804">Transcription</keyword>
<dbReference type="InterPro" id="IPR012156">
    <property type="entry name" value="Cold_shock_CspA"/>
</dbReference>
<comment type="subcellular location">
    <subcellularLocation>
        <location evidence="1">Cytoplasm</location>
    </subcellularLocation>
</comment>
<organism evidence="8">
    <name type="scientific">marine sediment metagenome</name>
    <dbReference type="NCBI Taxonomy" id="412755"/>
    <lineage>
        <taxon>unclassified sequences</taxon>
        <taxon>metagenomes</taxon>
        <taxon>ecological metagenomes</taxon>
    </lineage>
</organism>
<dbReference type="SUPFAM" id="SSF50249">
    <property type="entry name" value="Nucleic acid-binding proteins"/>
    <property type="match status" value="1"/>
</dbReference>